<accession>A0ACC1NMJ8</accession>
<name>A0ACC1NMJ8_9HYPO</name>
<dbReference type="Proteomes" id="UP001143910">
    <property type="component" value="Unassembled WGS sequence"/>
</dbReference>
<reference evidence="1" key="1">
    <citation type="submission" date="2022-08" db="EMBL/GenBank/DDBJ databases">
        <title>Genome Sequence of Lecanicillium fungicola.</title>
        <authorList>
            <person name="Buettner E."/>
        </authorList>
    </citation>
    <scope>NUCLEOTIDE SEQUENCE</scope>
    <source>
        <strain evidence="1">Babe33</strain>
    </source>
</reference>
<evidence type="ECO:0000313" key="1">
    <source>
        <dbReference type="EMBL" id="KAJ2980308.1"/>
    </source>
</evidence>
<sequence length="442" mass="47401">MQDNLLLRLQCGVNSKIWGKVGHESMAARFAATTTPDLQIELNRPYAELWAGTYPSNPCKDVASGRSLIDLIAVDASLLSTSVKARYGSRLPFLLKILSIGKPLSIQAHPNKRLAEQLRSKYPDIYPDDNHKPEMAIALSDFEGLCGIRPLEEMAHFLTHVPSFRMLVGDHSAQLCFAAACGGGLLGSAAQNALALQSAFTALLAASPDSVTAATRLLVAEASSKVEEFAGGGVKSTSGAVLAELVARLYMHFPDDVGIFFIFFLNHVRLSPGEAVFLKADTIHAYLSGDIIECMAASDNVVRAGLTHNFKDTDAFTQLFEHAVLEEPRVDAKVYARATLNQAAINSASQLLLYDPPVDEFSIVRSVLIGHGAKATLDPISGPLIAICTSGSGRIAVGPTRKEIKEGWVYFLGANSKLDLECIGTETNEFTTFIAFCEGGGA</sequence>
<comment type="caution">
    <text evidence="1">The sequence shown here is derived from an EMBL/GenBank/DDBJ whole genome shotgun (WGS) entry which is preliminary data.</text>
</comment>
<protein>
    <submittedName>
        <fullName evidence="1">Uncharacterized protein</fullName>
    </submittedName>
</protein>
<keyword evidence="2" id="KW-1185">Reference proteome</keyword>
<organism evidence="1 2">
    <name type="scientific">Zarea fungicola</name>
    <dbReference type="NCBI Taxonomy" id="93591"/>
    <lineage>
        <taxon>Eukaryota</taxon>
        <taxon>Fungi</taxon>
        <taxon>Dikarya</taxon>
        <taxon>Ascomycota</taxon>
        <taxon>Pezizomycotina</taxon>
        <taxon>Sordariomycetes</taxon>
        <taxon>Hypocreomycetidae</taxon>
        <taxon>Hypocreales</taxon>
        <taxon>Cordycipitaceae</taxon>
        <taxon>Zarea</taxon>
    </lineage>
</organism>
<proteinExistence type="predicted"/>
<evidence type="ECO:0000313" key="2">
    <source>
        <dbReference type="Proteomes" id="UP001143910"/>
    </source>
</evidence>
<gene>
    <name evidence="1" type="ORF">NQ176_g2714</name>
</gene>
<dbReference type="EMBL" id="JANJQO010000208">
    <property type="protein sequence ID" value="KAJ2980308.1"/>
    <property type="molecule type" value="Genomic_DNA"/>
</dbReference>